<dbReference type="PANTHER" id="PTHR47331">
    <property type="entry name" value="PHD-TYPE DOMAIN-CONTAINING PROTEIN"/>
    <property type="match status" value="1"/>
</dbReference>
<dbReference type="EMBL" id="UZAL01026722">
    <property type="protein sequence ID" value="VDP25149.1"/>
    <property type="molecule type" value="Genomic_DNA"/>
</dbReference>
<accession>A0A183NRQ0</accession>
<organism evidence="1 2">
    <name type="scientific">Schistosoma mattheei</name>
    <dbReference type="NCBI Taxonomy" id="31246"/>
    <lineage>
        <taxon>Eukaryota</taxon>
        <taxon>Metazoa</taxon>
        <taxon>Spiralia</taxon>
        <taxon>Lophotrochozoa</taxon>
        <taxon>Platyhelminthes</taxon>
        <taxon>Trematoda</taxon>
        <taxon>Digenea</taxon>
        <taxon>Strigeidida</taxon>
        <taxon>Schistosomatoidea</taxon>
        <taxon>Schistosomatidae</taxon>
        <taxon>Schistosoma</taxon>
    </lineage>
</organism>
<protein>
    <submittedName>
        <fullName evidence="1">Uncharacterized protein</fullName>
    </submittedName>
</protein>
<evidence type="ECO:0000313" key="2">
    <source>
        <dbReference type="Proteomes" id="UP000269396"/>
    </source>
</evidence>
<sequence length="128" mass="14378">MTNTRSGLHVNRGSNGDHRDVGIVKGKSSADYNTVRISHTSTGDNNVPLHNGYGYRSLSCLKCSENHSLDQCQKFEDKDVSEKKGFVLKQKLCKVCLKANHVAENCQSPRPYLVEGCGWRYHTLLHMK</sequence>
<evidence type="ECO:0000313" key="1">
    <source>
        <dbReference type="EMBL" id="VDP25149.1"/>
    </source>
</evidence>
<proteinExistence type="predicted"/>
<dbReference type="AlphaFoldDB" id="A0A183NRQ0"/>
<gene>
    <name evidence="1" type="ORF">SMTD_LOCUS4786</name>
</gene>
<dbReference type="PANTHER" id="PTHR47331:SF5">
    <property type="entry name" value="RIBONUCLEASE H"/>
    <property type="match status" value="1"/>
</dbReference>
<keyword evidence="2" id="KW-1185">Reference proteome</keyword>
<name>A0A183NRQ0_9TREM</name>
<reference evidence="1 2" key="1">
    <citation type="submission" date="2018-11" db="EMBL/GenBank/DDBJ databases">
        <authorList>
            <consortium name="Pathogen Informatics"/>
        </authorList>
    </citation>
    <scope>NUCLEOTIDE SEQUENCE [LARGE SCALE GENOMIC DNA]</scope>
    <source>
        <strain>Denwood</strain>
        <strain evidence="2">Zambia</strain>
    </source>
</reference>
<dbReference type="Proteomes" id="UP000269396">
    <property type="component" value="Unassembled WGS sequence"/>
</dbReference>